<dbReference type="RefSeq" id="WP_284306029.1">
    <property type="nucleotide sequence ID" value="NZ_BSUO01000002.1"/>
</dbReference>
<accession>A0ABQ6IWU7</accession>
<gene>
    <name evidence="1" type="ORF">GCM10025883_44600</name>
</gene>
<evidence type="ECO:0000313" key="1">
    <source>
        <dbReference type="EMBL" id="GMA42415.1"/>
    </source>
</evidence>
<proteinExistence type="predicted"/>
<sequence length="71" mass="7624">MSNNPTQQSAPEASACPECYEVGCTGGRTCPEYDDGTSTHGSWCWCGAPECVGDPEELAEIEAEVRARRRA</sequence>
<dbReference type="Proteomes" id="UP001157126">
    <property type="component" value="Unassembled WGS sequence"/>
</dbReference>
<protein>
    <submittedName>
        <fullName evidence="1">Uncharacterized protein</fullName>
    </submittedName>
</protein>
<dbReference type="EMBL" id="BSUO01000002">
    <property type="protein sequence ID" value="GMA42415.1"/>
    <property type="molecule type" value="Genomic_DNA"/>
</dbReference>
<name>A0ABQ6IWU7_9MICO</name>
<comment type="caution">
    <text evidence="1">The sequence shown here is derived from an EMBL/GenBank/DDBJ whole genome shotgun (WGS) entry which is preliminary data.</text>
</comment>
<evidence type="ECO:0000313" key="2">
    <source>
        <dbReference type="Proteomes" id="UP001157126"/>
    </source>
</evidence>
<organism evidence="1 2">
    <name type="scientific">Mobilicoccus caccae</name>
    <dbReference type="NCBI Taxonomy" id="1859295"/>
    <lineage>
        <taxon>Bacteria</taxon>
        <taxon>Bacillati</taxon>
        <taxon>Actinomycetota</taxon>
        <taxon>Actinomycetes</taxon>
        <taxon>Micrococcales</taxon>
        <taxon>Dermatophilaceae</taxon>
        <taxon>Mobilicoccus</taxon>
    </lineage>
</organism>
<keyword evidence="2" id="KW-1185">Reference proteome</keyword>
<reference evidence="2" key="1">
    <citation type="journal article" date="2019" name="Int. J. Syst. Evol. Microbiol.">
        <title>The Global Catalogue of Microorganisms (GCM) 10K type strain sequencing project: providing services to taxonomists for standard genome sequencing and annotation.</title>
        <authorList>
            <consortium name="The Broad Institute Genomics Platform"/>
            <consortium name="The Broad Institute Genome Sequencing Center for Infectious Disease"/>
            <person name="Wu L."/>
            <person name="Ma J."/>
        </authorList>
    </citation>
    <scope>NUCLEOTIDE SEQUENCE [LARGE SCALE GENOMIC DNA]</scope>
    <source>
        <strain evidence="2">NBRC 113072</strain>
    </source>
</reference>